<dbReference type="EMBL" id="ANNX02000047">
    <property type="protein sequence ID" value="KYC36649.1"/>
    <property type="molecule type" value="Genomic_DNA"/>
</dbReference>
<dbReference type="SMART" id="SM00332">
    <property type="entry name" value="PP2Cc"/>
    <property type="match status" value="1"/>
</dbReference>
<organism evidence="3 4">
    <name type="scientific">Scytonema hofmannii PCC 7110</name>
    <dbReference type="NCBI Taxonomy" id="128403"/>
    <lineage>
        <taxon>Bacteria</taxon>
        <taxon>Bacillati</taxon>
        <taxon>Cyanobacteriota</taxon>
        <taxon>Cyanophyceae</taxon>
        <taxon>Nostocales</taxon>
        <taxon>Scytonemataceae</taxon>
        <taxon>Scytonema</taxon>
    </lineage>
</organism>
<gene>
    <name evidence="3" type="ORF">WA1_43985</name>
</gene>
<name>A0A139WW36_9CYAN</name>
<proteinExistence type="predicted"/>
<evidence type="ECO:0000313" key="3">
    <source>
        <dbReference type="EMBL" id="KYC36649.1"/>
    </source>
</evidence>
<dbReference type="CDD" id="cd00143">
    <property type="entry name" value="PP2Cc"/>
    <property type="match status" value="1"/>
</dbReference>
<comment type="caution">
    <text evidence="3">The sequence shown here is derived from an EMBL/GenBank/DDBJ whole genome shotgun (WGS) entry which is preliminary data.</text>
</comment>
<evidence type="ECO:0000256" key="1">
    <source>
        <dbReference type="SAM" id="Phobius"/>
    </source>
</evidence>
<dbReference type="InterPro" id="IPR036457">
    <property type="entry name" value="PPM-type-like_dom_sf"/>
</dbReference>
<sequence>MLSTQRIIYCTNPDCSNPINSVGDSICTSCQTPIAHRYLWATGLSATEFKIGEKVADRYEVITPQIWLDTLPGRSPDIPEDVPEEIIPYLRLYHHRLHLPQVYGLVYLPIGHGNPIFLLENAPIDETGNLYPTIEDAWEQAKGVRQVYWLWQILQLWTPLSELRVAGSVLVPYNLRVQGWCVRLVQLVETRGNAPLHSTSLQQLGECWQPWVATAKTQVAKELEKIVQQMRSGEANLETVNSQLNALLLSSAAELPLMVRVSGATNIGSVVLPQNEDACYPTDSVDPDDPLLPHVSIVCDGIGGHEGGEVASQLAVQSLKLQIRALLAEVTEQTELAAPDLLQKQLEAILRVVNNVICNCNNEQNREGTQRMGTTVVMAVQPPQVVQTPSGWQSQNAHELYLASVGDSRAYWMTHHYCQLLTVDDDVAGREVRYGRSFYRKALERPDATALTQALGTKDGEFLRPSIQRFILEEDGILLLCSDGLSDNDWVEHSWQEFALPVLRGELSPEDAVAAWIDLANQKNAHDNVSVVLTLCRVSPDYLVPMTRSLLPVEIEQEEEQELTASAQALLDLDTTEASPAPGKKVQAPVKAQRRRFRWLWILGLLTVLVGGTGGGLFAWWKLSPQTFQQACQKLPLKVRGLCERE</sequence>
<dbReference type="NCBIfam" id="NF045510">
    <property type="entry name" value="4Cys_prefix_kin"/>
    <property type="match status" value="1"/>
</dbReference>
<accession>A0A139WW36</accession>
<dbReference type="Pfam" id="PF13672">
    <property type="entry name" value="PP2C_2"/>
    <property type="match status" value="1"/>
</dbReference>
<keyword evidence="1" id="KW-0472">Membrane</keyword>
<dbReference type="RefSeq" id="WP_017744670.1">
    <property type="nucleotide sequence ID" value="NZ_KQ976354.1"/>
</dbReference>
<feature type="transmembrane region" description="Helical" evidence="1">
    <location>
        <begin position="599"/>
        <end position="621"/>
    </location>
</feature>
<evidence type="ECO:0000259" key="2">
    <source>
        <dbReference type="PROSITE" id="PS51746"/>
    </source>
</evidence>
<keyword evidence="1" id="KW-1133">Transmembrane helix</keyword>
<dbReference type="Proteomes" id="UP000076925">
    <property type="component" value="Unassembled WGS sequence"/>
</dbReference>
<dbReference type="STRING" id="128403.WA1_43985"/>
<keyword evidence="4" id="KW-1185">Reference proteome</keyword>
<reference evidence="3 4" key="1">
    <citation type="journal article" date="2013" name="Genome Biol. Evol.">
        <title>Genomes of Stigonematalean cyanobacteria (subsection V) and the evolution of oxygenic photosynthesis from prokaryotes to plastids.</title>
        <authorList>
            <person name="Dagan T."/>
            <person name="Roettger M."/>
            <person name="Stucken K."/>
            <person name="Landan G."/>
            <person name="Koch R."/>
            <person name="Major P."/>
            <person name="Gould S.B."/>
            <person name="Goremykin V.V."/>
            <person name="Rippka R."/>
            <person name="Tandeau de Marsac N."/>
            <person name="Gugger M."/>
            <person name="Lockhart P.J."/>
            <person name="Allen J.F."/>
            <person name="Brune I."/>
            <person name="Maus I."/>
            <person name="Puhler A."/>
            <person name="Martin W.F."/>
        </authorList>
    </citation>
    <scope>NUCLEOTIDE SEQUENCE [LARGE SCALE GENOMIC DNA]</scope>
    <source>
        <strain evidence="3 4">PCC 7110</strain>
    </source>
</reference>
<dbReference type="AlphaFoldDB" id="A0A139WW36"/>
<protein>
    <submittedName>
        <fullName evidence="3">Serine/threonine protein phosphatase</fullName>
    </submittedName>
</protein>
<dbReference type="PROSITE" id="PS51746">
    <property type="entry name" value="PPM_2"/>
    <property type="match status" value="1"/>
</dbReference>
<evidence type="ECO:0000313" key="4">
    <source>
        <dbReference type="Proteomes" id="UP000076925"/>
    </source>
</evidence>
<dbReference type="InterPro" id="IPR001932">
    <property type="entry name" value="PPM-type_phosphatase-like_dom"/>
</dbReference>
<feature type="domain" description="PPM-type phosphatase" evidence="2">
    <location>
        <begin position="260"/>
        <end position="536"/>
    </location>
</feature>
<keyword evidence="1" id="KW-0812">Transmembrane</keyword>
<dbReference type="Gene3D" id="3.60.40.10">
    <property type="entry name" value="PPM-type phosphatase domain"/>
    <property type="match status" value="1"/>
</dbReference>
<dbReference type="SMART" id="SM00331">
    <property type="entry name" value="PP2C_SIG"/>
    <property type="match status" value="1"/>
</dbReference>
<dbReference type="OrthoDB" id="500607at2"/>
<dbReference type="SUPFAM" id="SSF81606">
    <property type="entry name" value="PP2C-like"/>
    <property type="match status" value="1"/>
</dbReference>